<feature type="site" description="Contributes to redox potential value" evidence="3">
    <location>
        <position position="32"/>
    </location>
</feature>
<proteinExistence type="inferred from homology"/>
<dbReference type="InterPro" id="IPR005746">
    <property type="entry name" value="Thioredoxin"/>
</dbReference>
<dbReference type="PROSITE" id="PS51352">
    <property type="entry name" value="THIOREDOXIN_2"/>
    <property type="match status" value="1"/>
</dbReference>
<gene>
    <name evidence="6" type="ORF">NLI96_g5722</name>
</gene>
<dbReference type="EMBL" id="JANAWD010000194">
    <property type="protein sequence ID" value="KAJ3484317.1"/>
    <property type="molecule type" value="Genomic_DNA"/>
</dbReference>
<dbReference type="PANTHER" id="PTHR46115">
    <property type="entry name" value="THIOREDOXIN-LIKE PROTEIN 1"/>
    <property type="match status" value="1"/>
</dbReference>
<dbReference type="InterPro" id="IPR036249">
    <property type="entry name" value="Thioredoxin-like_sf"/>
</dbReference>
<keyword evidence="7" id="KW-1185">Reference proteome</keyword>
<evidence type="ECO:0000313" key="6">
    <source>
        <dbReference type="EMBL" id="KAJ3484317.1"/>
    </source>
</evidence>
<evidence type="ECO:0000313" key="7">
    <source>
        <dbReference type="Proteomes" id="UP001212997"/>
    </source>
</evidence>
<dbReference type="CDD" id="cd02947">
    <property type="entry name" value="TRX_family"/>
    <property type="match status" value="1"/>
</dbReference>
<dbReference type="Pfam" id="PF00085">
    <property type="entry name" value="Thioredoxin"/>
    <property type="match status" value="1"/>
</dbReference>
<reference evidence="6" key="1">
    <citation type="submission" date="2022-07" db="EMBL/GenBank/DDBJ databases">
        <title>Genome Sequence of Physisporinus lineatus.</title>
        <authorList>
            <person name="Buettner E."/>
        </authorList>
    </citation>
    <scope>NUCLEOTIDE SEQUENCE</scope>
    <source>
        <strain evidence="6">VT162</strain>
    </source>
</reference>
<feature type="site" description="Contributes to redox potential value" evidence="3">
    <location>
        <position position="33"/>
    </location>
</feature>
<feature type="site" description="Deprotonates C-terminal active site Cys" evidence="3">
    <location>
        <position position="25"/>
    </location>
</feature>
<feature type="domain" description="Thioredoxin" evidence="5">
    <location>
        <begin position="1"/>
        <end position="106"/>
    </location>
</feature>
<feature type="active site" description="Nucleophile" evidence="3">
    <location>
        <position position="34"/>
    </location>
</feature>
<dbReference type="GO" id="GO:0015035">
    <property type="term" value="F:protein-disulfide reductase activity"/>
    <property type="evidence" value="ECO:0007669"/>
    <property type="project" value="InterPro"/>
</dbReference>
<sequence>MPVEPITSLAQFRQLIKSPTPVVVDFWATTCENCKAIAPFYETLSSSAPPHVKFYKLDIYDQHDASEEVSIYAMPTFMVFKDGNKIQELVGAYPQKLKDMVESLSK</sequence>
<accession>A0AAD5V4B5</accession>
<keyword evidence="4" id="KW-0676">Redox-active center</keyword>
<feature type="disulfide bond" description="Redox-active" evidence="4">
    <location>
        <begin position="31"/>
        <end position="34"/>
    </location>
</feature>
<feature type="active site" description="Nucleophile" evidence="3">
    <location>
        <position position="31"/>
    </location>
</feature>
<dbReference type="PIRSF" id="PIRSF000077">
    <property type="entry name" value="Thioredoxin"/>
    <property type="match status" value="1"/>
</dbReference>
<evidence type="ECO:0000256" key="3">
    <source>
        <dbReference type="PIRSR" id="PIRSR000077-1"/>
    </source>
</evidence>
<evidence type="ECO:0000256" key="4">
    <source>
        <dbReference type="PIRSR" id="PIRSR000077-4"/>
    </source>
</evidence>
<organism evidence="6 7">
    <name type="scientific">Meripilus lineatus</name>
    <dbReference type="NCBI Taxonomy" id="2056292"/>
    <lineage>
        <taxon>Eukaryota</taxon>
        <taxon>Fungi</taxon>
        <taxon>Dikarya</taxon>
        <taxon>Basidiomycota</taxon>
        <taxon>Agaricomycotina</taxon>
        <taxon>Agaricomycetes</taxon>
        <taxon>Polyporales</taxon>
        <taxon>Meripilaceae</taxon>
        <taxon>Meripilus</taxon>
    </lineage>
</organism>
<protein>
    <recommendedName>
        <fullName evidence="2">Thioredoxin</fullName>
    </recommendedName>
</protein>
<evidence type="ECO:0000256" key="1">
    <source>
        <dbReference type="ARBA" id="ARBA00023157"/>
    </source>
</evidence>
<dbReference type="AlphaFoldDB" id="A0AAD5V4B5"/>
<dbReference type="Proteomes" id="UP001212997">
    <property type="component" value="Unassembled WGS sequence"/>
</dbReference>
<evidence type="ECO:0000256" key="2">
    <source>
        <dbReference type="PIRNR" id="PIRNR000077"/>
    </source>
</evidence>
<dbReference type="Gene3D" id="3.40.30.10">
    <property type="entry name" value="Glutaredoxin"/>
    <property type="match status" value="1"/>
</dbReference>
<keyword evidence="1 4" id="KW-1015">Disulfide bond</keyword>
<comment type="caution">
    <text evidence="6">The sequence shown here is derived from an EMBL/GenBank/DDBJ whole genome shotgun (WGS) entry which is preliminary data.</text>
</comment>
<dbReference type="SUPFAM" id="SSF52833">
    <property type="entry name" value="Thioredoxin-like"/>
    <property type="match status" value="1"/>
</dbReference>
<name>A0AAD5V4B5_9APHY</name>
<comment type="similarity">
    <text evidence="2">Belongs to the thioredoxin family.</text>
</comment>
<evidence type="ECO:0000259" key="5">
    <source>
        <dbReference type="PROSITE" id="PS51352"/>
    </source>
</evidence>
<dbReference type="InterPro" id="IPR013766">
    <property type="entry name" value="Thioredoxin_domain"/>
</dbReference>